<comment type="subcellular location">
    <subcellularLocation>
        <location evidence="1">Nucleus</location>
    </subcellularLocation>
</comment>
<dbReference type="InterPro" id="IPR035979">
    <property type="entry name" value="RBD_domain_sf"/>
</dbReference>
<accession>A0AAF0IHK7</accession>
<feature type="region of interest" description="Disordered" evidence="5">
    <location>
        <begin position="201"/>
        <end position="428"/>
    </location>
</feature>
<dbReference type="GO" id="GO:0045727">
    <property type="term" value="P:positive regulation of translation"/>
    <property type="evidence" value="ECO:0007669"/>
    <property type="project" value="TreeGrafter"/>
</dbReference>
<reference evidence="7" key="1">
    <citation type="submission" date="2023-03" db="EMBL/GenBank/DDBJ databases">
        <title>Emydomyces testavorans Genome Sequence.</title>
        <authorList>
            <person name="Hoyer L."/>
        </authorList>
    </citation>
    <scope>NUCLEOTIDE SEQUENCE</scope>
    <source>
        <strain evidence="7">16-2883</strain>
    </source>
</reference>
<evidence type="ECO:0000313" key="8">
    <source>
        <dbReference type="Proteomes" id="UP001219355"/>
    </source>
</evidence>
<dbReference type="InterPro" id="IPR012677">
    <property type="entry name" value="Nucleotide-bd_a/b_plait_sf"/>
</dbReference>
<dbReference type="EMBL" id="CP120627">
    <property type="protein sequence ID" value="WEW56983.1"/>
    <property type="molecule type" value="Genomic_DNA"/>
</dbReference>
<feature type="compositionally biased region" description="Low complexity" evidence="5">
    <location>
        <begin position="263"/>
        <end position="287"/>
    </location>
</feature>
<dbReference type="Pfam" id="PF00076">
    <property type="entry name" value="RRM_1"/>
    <property type="match status" value="1"/>
</dbReference>
<feature type="compositionally biased region" description="Polar residues" evidence="5">
    <location>
        <begin position="336"/>
        <end position="346"/>
    </location>
</feature>
<evidence type="ECO:0000313" key="7">
    <source>
        <dbReference type="EMBL" id="WEW56983.1"/>
    </source>
</evidence>
<feature type="compositionally biased region" description="Basic and acidic residues" evidence="5">
    <location>
        <begin position="225"/>
        <end position="245"/>
    </location>
</feature>
<feature type="domain" description="RRM" evidence="6">
    <location>
        <begin position="427"/>
        <end position="496"/>
    </location>
</feature>
<evidence type="ECO:0000256" key="3">
    <source>
        <dbReference type="ARBA" id="ARBA00023161"/>
    </source>
</evidence>
<dbReference type="GO" id="GO:0005730">
    <property type="term" value="C:nucleolus"/>
    <property type="evidence" value="ECO:0007669"/>
    <property type="project" value="TreeGrafter"/>
</dbReference>
<dbReference type="GO" id="GO:0005737">
    <property type="term" value="C:cytoplasm"/>
    <property type="evidence" value="ECO:0007669"/>
    <property type="project" value="TreeGrafter"/>
</dbReference>
<dbReference type="GO" id="GO:0000184">
    <property type="term" value="P:nuclear-transcribed mRNA catabolic process, nonsense-mediated decay"/>
    <property type="evidence" value="ECO:0007669"/>
    <property type="project" value="UniProtKB-KW"/>
</dbReference>
<comment type="similarity">
    <text evidence="2">Belongs to the RENT3 family.</text>
</comment>
<dbReference type="InterPro" id="IPR000504">
    <property type="entry name" value="RRM_dom"/>
</dbReference>
<dbReference type="SMART" id="SM00360">
    <property type="entry name" value="RRM"/>
    <property type="match status" value="1"/>
</dbReference>
<feature type="compositionally biased region" description="Polar residues" evidence="5">
    <location>
        <begin position="20"/>
        <end position="34"/>
    </location>
</feature>
<feature type="compositionally biased region" description="Basic and acidic residues" evidence="5">
    <location>
        <begin position="201"/>
        <end position="211"/>
    </location>
</feature>
<evidence type="ECO:0000256" key="1">
    <source>
        <dbReference type="ARBA" id="ARBA00004123"/>
    </source>
</evidence>
<gene>
    <name evidence="7" type="ORF">PRK78_002442</name>
</gene>
<dbReference type="Gene3D" id="3.30.70.330">
    <property type="match status" value="2"/>
</dbReference>
<feature type="region of interest" description="Disordered" evidence="5">
    <location>
        <begin position="505"/>
        <end position="597"/>
    </location>
</feature>
<dbReference type="Proteomes" id="UP001219355">
    <property type="component" value="Chromosome 1"/>
</dbReference>
<dbReference type="FunFam" id="3.30.70.330:FF:000637">
    <property type="entry name" value="Nonsense-mediated mRNA decay protein Upf3, putative"/>
    <property type="match status" value="1"/>
</dbReference>
<sequence>MAHRPASKPTTAGILPIPASATQQHTALRPRSTNSRIAAPRTKLLIRRLPPGLTQLEFETALGEEWAVGKGKVDWLTYKPGKVSADLAKPSRPSRAYIRITSSAVLNDLAEKVRQTSFQDARNSSADPALLGPPTLEYAPYPRVPGGKVRKDARLGTIDQDPEFIAFLESLTNPVSKPNPEDVVEANKEEKRTITPLIQFLKEKKANRAKEASAPPKPAKPSRSGPKDLKPEKVQTKKVLSRTEKAASSAPPEKQAKSERAAKVAVKAANKQIAAQAPKQKGGKPAATDIQNEITPASPEPAPERKRERGNLSAATKILRRDLGLAPPRRRGEKSVMTTSSGPATNESKPSPAPPSTEAAEHQQALSATPSKEDTSSKVTTPKVLKKPPTEPAATRSASKAPIPPSGPKKATPASPKPPTPQSTGTQAFLKHANPSQGVTEELLDAGFAKFGKVVKVEIDKKKGFGYVDFAEPEGLQKAIQASPVQIAQSQVVVLERRSTVAVAQTRGNQLRNHPPPLIAARPPSSGGAGGVAGGPAPSRGPPQGPRGGGRGGSRHRGGFGRGGRNAPPGLDRPSGAGTSPKQSNPQPPNAPTAKAT</sequence>
<dbReference type="CDD" id="cd00590">
    <property type="entry name" value="RRM_SF"/>
    <property type="match status" value="1"/>
</dbReference>
<dbReference type="InterPro" id="IPR039722">
    <property type="entry name" value="Upf3"/>
</dbReference>
<proteinExistence type="inferred from homology"/>
<feature type="region of interest" description="Disordered" evidence="5">
    <location>
        <begin position="1"/>
        <end position="34"/>
    </location>
</feature>
<evidence type="ECO:0000259" key="6">
    <source>
        <dbReference type="SMART" id="SM00360"/>
    </source>
</evidence>
<evidence type="ECO:0000256" key="4">
    <source>
        <dbReference type="ARBA" id="ARBA00023242"/>
    </source>
</evidence>
<keyword evidence="8" id="KW-1185">Reference proteome</keyword>
<feature type="region of interest" description="Disordered" evidence="5">
    <location>
        <begin position="118"/>
        <end position="145"/>
    </location>
</feature>
<evidence type="ECO:0000256" key="5">
    <source>
        <dbReference type="SAM" id="MobiDB-lite"/>
    </source>
</evidence>
<dbReference type="PANTHER" id="PTHR13112:SF0">
    <property type="entry name" value="FI21285P1"/>
    <property type="match status" value="1"/>
</dbReference>
<dbReference type="Pfam" id="PF03467">
    <property type="entry name" value="Smg4_UPF3"/>
    <property type="match status" value="1"/>
</dbReference>
<dbReference type="AlphaFoldDB" id="A0AAF0IHK7"/>
<protein>
    <recommendedName>
        <fullName evidence="6">RRM domain-containing protein</fullName>
    </recommendedName>
</protein>
<dbReference type="GO" id="GO:0003729">
    <property type="term" value="F:mRNA binding"/>
    <property type="evidence" value="ECO:0007669"/>
    <property type="project" value="TreeGrafter"/>
</dbReference>
<dbReference type="SUPFAM" id="SSF54928">
    <property type="entry name" value="RNA-binding domain, RBD"/>
    <property type="match status" value="2"/>
</dbReference>
<organism evidence="7 8">
    <name type="scientific">Emydomyces testavorans</name>
    <dbReference type="NCBI Taxonomy" id="2070801"/>
    <lineage>
        <taxon>Eukaryota</taxon>
        <taxon>Fungi</taxon>
        <taxon>Dikarya</taxon>
        <taxon>Ascomycota</taxon>
        <taxon>Pezizomycotina</taxon>
        <taxon>Eurotiomycetes</taxon>
        <taxon>Eurotiomycetidae</taxon>
        <taxon>Onygenales</taxon>
        <taxon>Nannizziopsiaceae</taxon>
        <taxon>Emydomyces</taxon>
    </lineage>
</organism>
<dbReference type="PANTHER" id="PTHR13112">
    <property type="entry name" value="UPF3 REGULATOR OF NONSENSE TRANSCRIPTS-LIKE PROTEIN"/>
    <property type="match status" value="1"/>
</dbReference>
<keyword evidence="3" id="KW-0866">Nonsense-mediated mRNA decay</keyword>
<evidence type="ECO:0000256" key="2">
    <source>
        <dbReference type="ARBA" id="ARBA00005991"/>
    </source>
</evidence>
<keyword evidence="4" id="KW-0539">Nucleus</keyword>
<dbReference type="InterPro" id="IPR005120">
    <property type="entry name" value="UPF3_dom"/>
</dbReference>
<name>A0AAF0IHK7_9EURO</name>
<dbReference type="CDD" id="cd12455">
    <property type="entry name" value="RRM_like_Smg4_UPF3"/>
    <property type="match status" value="1"/>
</dbReference>